<accession>A0A8S3TUA9</accession>
<dbReference type="Gene3D" id="3.30.710.10">
    <property type="entry name" value="Potassium Channel Kv1.1, Chain A"/>
    <property type="match status" value="1"/>
</dbReference>
<organism evidence="3 4">
    <name type="scientific">Mytilus edulis</name>
    <name type="common">Blue mussel</name>
    <dbReference type="NCBI Taxonomy" id="6550"/>
    <lineage>
        <taxon>Eukaryota</taxon>
        <taxon>Metazoa</taxon>
        <taxon>Spiralia</taxon>
        <taxon>Lophotrochozoa</taxon>
        <taxon>Mollusca</taxon>
        <taxon>Bivalvia</taxon>
        <taxon>Autobranchia</taxon>
        <taxon>Pteriomorphia</taxon>
        <taxon>Mytilida</taxon>
        <taxon>Mytiloidea</taxon>
        <taxon>Mytilidae</taxon>
        <taxon>Mytilinae</taxon>
        <taxon>Mytilus</taxon>
    </lineage>
</organism>
<keyword evidence="1" id="KW-0732">Signal</keyword>
<name>A0A8S3TUA9_MYTED</name>
<feature type="domain" description="BACK" evidence="2">
    <location>
        <begin position="28"/>
        <end position="128"/>
    </location>
</feature>
<protein>
    <recommendedName>
        <fullName evidence="2">BACK domain-containing protein</fullName>
    </recommendedName>
</protein>
<evidence type="ECO:0000256" key="1">
    <source>
        <dbReference type="SAM" id="SignalP"/>
    </source>
</evidence>
<dbReference type="InterPro" id="IPR012983">
    <property type="entry name" value="PHR"/>
</dbReference>
<feature type="chain" id="PRO_5035826620" description="BACK domain-containing protein" evidence="1">
    <location>
        <begin position="16"/>
        <end position="325"/>
    </location>
</feature>
<dbReference type="InterPro" id="IPR038648">
    <property type="entry name" value="PHR_sf"/>
</dbReference>
<comment type="caution">
    <text evidence="3">The sequence shown here is derived from an EMBL/GenBank/DDBJ whole genome shotgun (WGS) entry which is preliminary data.</text>
</comment>
<dbReference type="CDD" id="cd14733">
    <property type="entry name" value="BACK"/>
    <property type="match status" value="1"/>
</dbReference>
<dbReference type="AlphaFoldDB" id="A0A8S3TUA9"/>
<dbReference type="PANTHER" id="PTHR45774">
    <property type="entry name" value="BTB/POZ DOMAIN-CONTAINING"/>
    <property type="match status" value="1"/>
</dbReference>
<dbReference type="PANTHER" id="PTHR45774:SF4">
    <property type="entry name" value="AXUNDEAD, ISOFORM F"/>
    <property type="match status" value="1"/>
</dbReference>
<dbReference type="InterPro" id="IPR011705">
    <property type="entry name" value="BACK"/>
</dbReference>
<dbReference type="InterPro" id="IPR011333">
    <property type="entry name" value="SKP1/BTB/POZ_sf"/>
</dbReference>
<dbReference type="GO" id="GO:0022008">
    <property type="term" value="P:neurogenesis"/>
    <property type="evidence" value="ECO:0007669"/>
    <property type="project" value="TreeGrafter"/>
</dbReference>
<dbReference type="SMART" id="SM00875">
    <property type="entry name" value="BACK"/>
    <property type="match status" value="1"/>
</dbReference>
<evidence type="ECO:0000259" key="2">
    <source>
        <dbReference type="SMART" id="SM00875"/>
    </source>
</evidence>
<dbReference type="OrthoDB" id="10293556at2759"/>
<dbReference type="Gene3D" id="2.60.120.820">
    <property type="entry name" value="PHR domain"/>
    <property type="match status" value="1"/>
</dbReference>
<dbReference type="EMBL" id="CAJPWZ010002178">
    <property type="protein sequence ID" value="CAG2232309.1"/>
    <property type="molecule type" value="Genomic_DNA"/>
</dbReference>
<reference evidence="3" key="1">
    <citation type="submission" date="2021-03" db="EMBL/GenBank/DDBJ databases">
        <authorList>
            <person name="Bekaert M."/>
        </authorList>
    </citation>
    <scope>NUCLEOTIDE SEQUENCE</scope>
</reference>
<proteinExistence type="predicted"/>
<evidence type="ECO:0000313" key="4">
    <source>
        <dbReference type="Proteomes" id="UP000683360"/>
    </source>
</evidence>
<dbReference type="Proteomes" id="UP000683360">
    <property type="component" value="Unassembled WGS sequence"/>
</dbReference>
<dbReference type="GO" id="GO:0005829">
    <property type="term" value="C:cytosol"/>
    <property type="evidence" value="ECO:0007669"/>
    <property type="project" value="TreeGrafter"/>
</dbReference>
<dbReference type="Pfam" id="PF07707">
    <property type="entry name" value="BACK"/>
    <property type="match status" value="1"/>
</dbReference>
<evidence type="ECO:0000313" key="3">
    <source>
        <dbReference type="EMBL" id="CAG2232309.1"/>
    </source>
</evidence>
<gene>
    <name evidence="3" type="ORF">MEDL_45051</name>
</gene>
<keyword evidence="4" id="KW-1185">Reference proteome</keyword>
<dbReference type="Gene3D" id="1.25.40.420">
    <property type="match status" value="1"/>
</dbReference>
<feature type="signal peptide" evidence="1">
    <location>
        <begin position="1"/>
        <end position="15"/>
    </location>
</feature>
<dbReference type="Pfam" id="PF08005">
    <property type="entry name" value="PHR"/>
    <property type="match status" value="1"/>
</dbReference>
<sequence length="325" mass="36845">MHVHIFLIDDLLAACQLFLEKAVCDGNVFNILTISDQFHLNSVKEKCFHYIDSKFVYLGANFVEDFYALPLELMVQIVSRDSLVVSEEFLFDIISVFCSNNEVPDIWDSFTPHIRFGFMSISFFASRCVFDHILPTLLCNKIFQYISSTEDISFTEDNRYKKICVPRLFKTNNDIVVNRFMVSNNNSLLLCNNIDGERLSFTIDNTCNLRSVGVYGKANMSFLARLKVYKTTSNEIIGKIDRRIVCQSNVVFLMFKAPLLLLAGTCYTLQLFMEGKECVQGSVGAAIRQCSNVDGDQNIITFKEPVSGNTTVNGGQFPILVFSKN</sequence>